<sequence>MDDVEGSRRVRLTVEQLEKQVERLTRQPEHRTLPDPFPVCPTIKVTKEELEKVTNRVFYQCNEKRAAALRAAEDKVEKERTVSTIVMKPSEVDDIVKRVYYMGMERVQAGRKQAEERLLFKPNKVLPVVPLRKFVEDMYFRGIEREKKKEEKLYEKYILPTEIVGGKISKSRAVESANRLSQRANT</sequence>
<proteinExistence type="predicted"/>
<gene>
    <name evidence="1" type="ORF">TCIL3000_10_4770</name>
</gene>
<dbReference type="VEuPathDB" id="TriTrypDB:TcIL3000_10_4770"/>
<dbReference type="PANTHER" id="PTHR38828:SF4">
    <property type="match status" value="1"/>
</dbReference>
<protein>
    <submittedName>
        <fullName evidence="1">Uncharacterized protein</fullName>
    </submittedName>
</protein>
<organism evidence="1">
    <name type="scientific">Trypanosoma congolense (strain IL3000)</name>
    <dbReference type="NCBI Taxonomy" id="1068625"/>
    <lineage>
        <taxon>Eukaryota</taxon>
        <taxon>Discoba</taxon>
        <taxon>Euglenozoa</taxon>
        <taxon>Kinetoplastea</taxon>
        <taxon>Metakinetoplastina</taxon>
        <taxon>Trypanosomatida</taxon>
        <taxon>Trypanosomatidae</taxon>
        <taxon>Trypanosoma</taxon>
        <taxon>Nannomonas</taxon>
    </lineage>
</organism>
<accession>G0UWE8</accession>
<dbReference type="AlphaFoldDB" id="G0UWE8"/>
<reference evidence="1" key="1">
    <citation type="journal article" date="2012" name="Proc. Natl. Acad. Sci. U.S.A.">
        <title>Antigenic diversity is generated by distinct evolutionary mechanisms in African trypanosome species.</title>
        <authorList>
            <person name="Jackson A.P."/>
            <person name="Berry A."/>
            <person name="Aslett M."/>
            <person name="Allison H.C."/>
            <person name="Burton P."/>
            <person name="Vavrova-Anderson J."/>
            <person name="Brown R."/>
            <person name="Browne H."/>
            <person name="Corton N."/>
            <person name="Hauser H."/>
            <person name="Gamble J."/>
            <person name="Gilderthorp R."/>
            <person name="Marcello L."/>
            <person name="McQuillan J."/>
            <person name="Otto T.D."/>
            <person name="Quail M.A."/>
            <person name="Sanders M.J."/>
            <person name="van Tonder A."/>
            <person name="Ginger M.L."/>
            <person name="Field M.C."/>
            <person name="Barry J.D."/>
            <person name="Hertz-Fowler C."/>
            <person name="Berriman M."/>
        </authorList>
    </citation>
    <scope>NUCLEOTIDE SEQUENCE</scope>
    <source>
        <strain evidence="1">IL3000</strain>
    </source>
</reference>
<dbReference type="EMBL" id="HE575323">
    <property type="protein sequence ID" value="CCC93714.1"/>
    <property type="molecule type" value="Genomic_DNA"/>
</dbReference>
<evidence type="ECO:0000313" key="1">
    <source>
        <dbReference type="EMBL" id="CCC93714.1"/>
    </source>
</evidence>
<dbReference type="InterPro" id="IPR039963">
    <property type="entry name" value="Unchar_22kDa"/>
</dbReference>
<name>G0UWE8_TRYCI</name>
<dbReference type="PANTHER" id="PTHR38828">
    <property type="match status" value="1"/>
</dbReference>